<dbReference type="AlphaFoldDB" id="A0A6J1NTX1"/>
<dbReference type="Proteomes" id="UP001652582">
    <property type="component" value="Chromosome 1"/>
</dbReference>
<protein>
    <recommendedName>
        <fullName evidence="3">RNA helicase</fullName>
        <ecNumber evidence="3">3.6.4.13</ecNumber>
    </recommendedName>
</protein>
<dbReference type="InterPro" id="IPR025223">
    <property type="entry name" value="S1-like_RNA-bd_dom"/>
</dbReference>
<dbReference type="KEGG" id="bany:112052089"/>
<dbReference type="SUPFAM" id="SSF52540">
    <property type="entry name" value="P-loop containing nucleoside triphosphate hydrolases"/>
    <property type="match status" value="1"/>
</dbReference>
<evidence type="ECO:0000256" key="9">
    <source>
        <dbReference type="ARBA" id="ARBA00047984"/>
    </source>
</evidence>
<accession>A0A6J1NTX1</accession>
<feature type="domain" description="Helicase MOV-10-like beta-barrel" evidence="13">
    <location>
        <begin position="542"/>
        <end position="602"/>
    </location>
</feature>
<evidence type="ECO:0000256" key="7">
    <source>
        <dbReference type="ARBA" id="ARBA00022806"/>
    </source>
</evidence>
<evidence type="ECO:0000256" key="4">
    <source>
        <dbReference type="ARBA" id="ARBA00022490"/>
    </source>
</evidence>
<dbReference type="PANTHER" id="PTHR45418:SF1">
    <property type="entry name" value="CANCER_TESTIS ANTIGEN 55"/>
    <property type="match status" value="1"/>
</dbReference>
<sequence>MFSYIYTFLNYLFGNNNEEDSDDEKEKFLAEQLFSLELEAEKERSVELESVSAPVREVPRNAVCFQKTGLITYCGENYVLIDGMIYFETIGSNINVDVNDKVLYLCYKDINDSMVVVRILENQGLFWGDDTEESEEKGFSVIEHILVGQVDYRQDRAVYMTEGDLKFNLDDVEGTFVPIKGDYIEMKCSVQKDENHPTSMSTNQVLKVITFNPLRTKIKSALVTDWFGSYGVCDRQIYFNNTALVNGTQLTVGSKVLVEAIESTQGTYNWRAIKIIVIDVGTPKKTQVDLPDEEQLSLNTESEKKIEMTYPLKFKQVNLHSTQEILLNITNKSNQTYILNKWMVLGRRKDSQVNIKPFVNQPIRIYPDQKLTFSITCQPKFLGNSKECFVILFKGFQLKRFIEIDVVDANTMNNVIDNNKPVRQNSSKNIESMRKIISTGNSYIPGEKPYKTPNFVFVKIGIYPIPGKIWSIVLGDSEQTIYTNEFNKILSHIETHFPCLTQDLNIGNYNERWHILLYMNEIQENLNMRAFDKSNVYLTFCDEFLSLEVPGLAEKRPSLVKGDRVIVTDTFGTNAPQYEGFVHAVRGNFLLMKFNSYFHESYGGSDVSIEFHINRTTYRRAHHAIQLALSNLGPDILFPSRLKLKPQQLPHENLDNIQWYKDNLNKHQKHAVINILKGECRPMPYIIYGPPGTGKTVTVIETILQILKLVPESRILVATPSNSASNLITERLLQYKSKIRGSIVRLIASHLLDSDSIPDIIKPYCATLDIAIENTSRNKHFVSDNINVNCSESFIGRHRITIGTCYGLGIMKHINLPRGHFTHIIVDEAGQATEPEIMIPLTFTEKEHGQIILAGDPMQLGPIIMSKYCKEFGMDESFLCRLLDTFPYLKDYEAYADGFDRRLVTKLNDNYRSLKEVLTLPSEMFYDGTLVAKINLSMTWIEKFTNASSEIFDLQSHEGGGIFVYGIKGINMRDEDSPSWYNPQEASMVALTVCKLYKRNLTADEIGIITPYIAQTKYLRVIFESMGLPQPKIGTVEDFQGQERPIILISTVRSSESIVEDDMKYHLGFLKNPKRLNVALTRAHVASILFCNPHLLNKDPLWNKVISYAVTNEKYMGCDLPTEYDTIKI</sequence>
<evidence type="ECO:0000256" key="1">
    <source>
        <dbReference type="ARBA" id="ARBA00004496"/>
    </source>
</evidence>
<evidence type="ECO:0000259" key="10">
    <source>
        <dbReference type="Pfam" id="PF13086"/>
    </source>
</evidence>
<dbReference type="InterPro" id="IPR041679">
    <property type="entry name" value="DNA2/NAM7-like_C"/>
</dbReference>
<name>A0A6J1NTX1_BICAN</name>
<dbReference type="Pfam" id="PF14444">
    <property type="entry name" value="S1-like"/>
    <property type="match status" value="1"/>
</dbReference>
<dbReference type="PANTHER" id="PTHR45418">
    <property type="entry name" value="CANCER/TESTIS ANTIGEN 55"/>
    <property type="match status" value="1"/>
</dbReference>
<evidence type="ECO:0000259" key="12">
    <source>
        <dbReference type="Pfam" id="PF14444"/>
    </source>
</evidence>
<evidence type="ECO:0000256" key="6">
    <source>
        <dbReference type="ARBA" id="ARBA00022801"/>
    </source>
</evidence>
<evidence type="ECO:0000256" key="8">
    <source>
        <dbReference type="ARBA" id="ARBA00022840"/>
    </source>
</evidence>
<keyword evidence="7 15" id="KW-0347">Helicase</keyword>
<dbReference type="Pfam" id="PF13086">
    <property type="entry name" value="AAA_11"/>
    <property type="match status" value="2"/>
</dbReference>
<reference evidence="14" key="1">
    <citation type="submission" date="2025-05" db="UniProtKB">
        <authorList>
            <consortium name="RefSeq"/>
        </authorList>
    </citation>
    <scope>NUCLEOTIDE SEQUENCE [LARGE SCALE GENOMIC DNA]</scope>
</reference>
<evidence type="ECO:0000256" key="5">
    <source>
        <dbReference type="ARBA" id="ARBA00022741"/>
    </source>
</evidence>
<dbReference type="EC" id="3.6.4.13" evidence="3"/>
<evidence type="ECO:0000259" key="13">
    <source>
        <dbReference type="Pfam" id="PF21634"/>
    </source>
</evidence>
<dbReference type="OrthoDB" id="6513042at2759"/>
<keyword evidence="8" id="KW-0067">ATP-binding</keyword>
<proteinExistence type="inferred from homology"/>
<dbReference type="InterPro" id="IPR027417">
    <property type="entry name" value="P-loop_NTPase"/>
</dbReference>
<comment type="catalytic activity">
    <reaction evidence="9">
        <text>ATP + H2O = ADP + phosphate + H(+)</text>
        <dbReference type="Rhea" id="RHEA:13065"/>
        <dbReference type="ChEBI" id="CHEBI:15377"/>
        <dbReference type="ChEBI" id="CHEBI:15378"/>
        <dbReference type="ChEBI" id="CHEBI:30616"/>
        <dbReference type="ChEBI" id="CHEBI:43474"/>
        <dbReference type="ChEBI" id="CHEBI:456216"/>
        <dbReference type="EC" id="3.6.4.13"/>
    </reaction>
</comment>
<evidence type="ECO:0000256" key="2">
    <source>
        <dbReference type="ARBA" id="ARBA00005601"/>
    </source>
</evidence>
<dbReference type="RefSeq" id="XP_023946786.2">
    <property type="nucleotide sequence ID" value="XM_024091018.2"/>
</dbReference>
<dbReference type="CDD" id="cd18808">
    <property type="entry name" value="SF1_C_Upf1"/>
    <property type="match status" value="1"/>
</dbReference>
<reference evidence="15" key="2">
    <citation type="submission" date="2025-08" db="UniProtKB">
        <authorList>
            <consortium name="RefSeq"/>
        </authorList>
    </citation>
    <scope>IDENTIFICATION</scope>
</reference>
<keyword evidence="14" id="KW-1185">Reference proteome</keyword>
<evidence type="ECO:0000313" key="14">
    <source>
        <dbReference type="Proteomes" id="UP001652582"/>
    </source>
</evidence>
<evidence type="ECO:0000256" key="3">
    <source>
        <dbReference type="ARBA" id="ARBA00012552"/>
    </source>
</evidence>
<feature type="domain" description="DNA2/NAM7 helicase helicase" evidence="10">
    <location>
        <begin position="775"/>
        <end position="867"/>
    </location>
</feature>
<feature type="domain" description="DNA2/NAM7 helicase-like C-terminal" evidence="11">
    <location>
        <begin position="902"/>
        <end position="1092"/>
    </location>
</feature>
<dbReference type="GO" id="GO:0005737">
    <property type="term" value="C:cytoplasm"/>
    <property type="evidence" value="ECO:0007669"/>
    <property type="project" value="UniProtKB-SubCell"/>
</dbReference>
<dbReference type="InterPro" id="IPR049080">
    <property type="entry name" value="MOV-10-like_beta-barrel"/>
</dbReference>
<keyword evidence="6" id="KW-0378">Hydrolase</keyword>
<dbReference type="GO" id="GO:0003724">
    <property type="term" value="F:RNA helicase activity"/>
    <property type="evidence" value="ECO:0007669"/>
    <property type="project" value="UniProtKB-EC"/>
</dbReference>
<dbReference type="GO" id="GO:0016787">
    <property type="term" value="F:hydrolase activity"/>
    <property type="evidence" value="ECO:0007669"/>
    <property type="project" value="UniProtKB-KW"/>
</dbReference>
<organism evidence="14 15">
    <name type="scientific">Bicyclus anynana</name>
    <name type="common">Squinting bush brown butterfly</name>
    <dbReference type="NCBI Taxonomy" id="110368"/>
    <lineage>
        <taxon>Eukaryota</taxon>
        <taxon>Metazoa</taxon>
        <taxon>Ecdysozoa</taxon>
        <taxon>Arthropoda</taxon>
        <taxon>Hexapoda</taxon>
        <taxon>Insecta</taxon>
        <taxon>Pterygota</taxon>
        <taxon>Neoptera</taxon>
        <taxon>Endopterygota</taxon>
        <taxon>Lepidoptera</taxon>
        <taxon>Glossata</taxon>
        <taxon>Ditrysia</taxon>
        <taxon>Papilionoidea</taxon>
        <taxon>Nymphalidae</taxon>
        <taxon>Satyrinae</taxon>
        <taxon>Satyrini</taxon>
        <taxon>Mycalesina</taxon>
        <taxon>Bicyclus</taxon>
    </lineage>
</organism>
<keyword evidence="5" id="KW-0547">Nucleotide-binding</keyword>
<evidence type="ECO:0000313" key="15">
    <source>
        <dbReference type="RefSeq" id="XP_023946786.2"/>
    </source>
</evidence>
<feature type="domain" description="DNA2/NAM7 helicase helicase" evidence="10">
    <location>
        <begin position="663"/>
        <end position="764"/>
    </location>
</feature>
<dbReference type="Pfam" id="PF21634">
    <property type="entry name" value="MOV-10_beta-barrel"/>
    <property type="match status" value="1"/>
</dbReference>
<comment type="similarity">
    <text evidence="2">Belongs to the DNA2/NAM7 helicase family. SDE3 subfamily.</text>
</comment>
<gene>
    <name evidence="15" type="primary">LOC112052089</name>
</gene>
<dbReference type="GeneID" id="112052089"/>
<feature type="domain" description="S1-like RNA binding" evidence="12">
    <location>
        <begin position="221"/>
        <end position="274"/>
    </location>
</feature>
<keyword evidence="4" id="KW-0963">Cytoplasm</keyword>
<dbReference type="InterPro" id="IPR047187">
    <property type="entry name" value="SF1_C_Upf1"/>
</dbReference>
<dbReference type="InterPro" id="IPR041677">
    <property type="entry name" value="DNA2/NAM7_AAA_11"/>
</dbReference>
<comment type="subcellular location">
    <subcellularLocation>
        <location evidence="1">Cytoplasm</location>
    </subcellularLocation>
</comment>
<evidence type="ECO:0000259" key="11">
    <source>
        <dbReference type="Pfam" id="PF13087"/>
    </source>
</evidence>
<dbReference type="Pfam" id="PF13087">
    <property type="entry name" value="AAA_12"/>
    <property type="match status" value="1"/>
</dbReference>
<dbReference type="Gene3D" id="3.40.50.300">
    <property type="entry name" value="P-loop containing nucleotide triphosphate hydrolases"/>
    <property type="match status" value="2"/>
</dbReference>
<dbReference type="GO" id="GO:0005524">
    <property type="term" value="F:ATP binding"/>
    <property type="evidence" value="ECO:0007669"/>
    <property type="project" value="UniProtKB-KW"/>
</dbReference>